<organism evidence="2 3">
    <name type="scientific">Saccharopolyspora aridisoli</name>
    <dbReference type="NCBI Taxonomy" id="2530385"/>
    <lineage>
        <taxon>Bacteria</taxon>
        <taxon>Bacillati</taxon>
        <taxon>Actinomycetota</taxon>
        <taxon>Actinomycetes</taxon>
        <taxon>Pseudonocardiales</taxon>
        <taxon>Pseudonocardiaceae</taxon>
        <taxon>Saccharopolyspora</taxon>
    </lineage>
</organism>
<comment type="caution">
    <text evidence="2">The sequence shown here is derived from an EMBL/GenBank/DDBJ whole genome shotgun (WGS) entry which is preliminary data.</text>
</comment>
<dbReference type="EMBL" id="SMKV01000041">
    <property type="protein sequence ID" value="TDC88597.1"/>
    <property type="molecule type" value="Genomic_DNA"/>
</dbReference>
<dbReference type="PANTHER" id="PTHR33993:SF14">
    <property type="entry name" value="GB|AAF24581.1"/>
    <property type="match status" value="1"/>
</dbReference>
<dbReference type="PANTHER" id="PTHR33993">
    <property type="entry name" value="GLYOXALASE-RELATED"/>
    <property type="match status" value="1"/>
</dbReference>
<dbReference type="Pfam" id="PF00903">
    <property type="entry name" value="Glyoxalase"/>
    <property type="match status" value="2"/>
</dbReference>
<dbReference type="AlphaFoldDB" id="A0A4R4UAP9"/>
<dbReference type="Proteomes" id="UP000294744">
    <property type="component" value="Unassembled WGS sequence"/>
</dbReference>
<protein>
    <submittedName>
        <fullName evidence="2">VOC family protein</fullName>
    </submittedName>
</protein>
<dbReference type="InterPro" id="IPR029068">
    <property type="entry name" value="Glyas_Bleomycin-R_OHBP_Dase"/>
</dbReference>
<dbReference type="RefSeq" id="WP_132626846.1">
    <property type="nucleotide sequence ID" value="NZ_SMKV01000041.1"/>
</dbReference>
<proteinExistence type="predicted"/>
<dbReference type="OrthoDB" id="9793039at2"/>
<dbReference type="InterPro" id="IPR037523">
    <property type="entry name" value="VOC_core"/>
</dbReference>
<feature type="domain" description="VOC" evidence="1">
    <location>
        <begin position="140"/>
        <end position="252"/>
    </location>
</feature>
<dbReference type="Gene3D" id="3.10.180.10">
    <property type="entry name" value="2,3-Dihydroxybiphenyl 1,2-Dioxygenase, domain 1"/>
    <property type="match status" value="2"/>
</dbReference>
<gene>
    <name evidence="2" type="ORF">E1161_23475</name>
</gene>
<feature type="domain" description="VOC" evidence="1">
    <location>
        <begin position="12"/>
        <end position="126"/>
    </location>
</feature>
<dbReference type="InterPro" id="IPR052164">
    <property type="entry name" value="Anthracycline_SecMetBiosynth"/>
</dbReference>
<sequence>MAEVDAVQPNGTPAWIDLGIPDLERAMEFYGAVLGWEFDVGPEEVGRYTMCLVRGREVAALMPHHDPGATEFWWNVYFATDDVAGTVSKAEAADGRVITPPMDVMDKGRMAILEDPVGGQFGLWHGNRHIGARLVNEPNTLLRNDLVTPNPGPAREFYTKVFGFSLDSEGHLGEGDFTFLRRPDGHEIGGVLGDPEATTSSWGTLFMVEDADATAARAAEAGGTAASPFDMPYGRIAELEDPFGAPFSVGAPKYGG</sequence>
<dbReference type="PROSITE" id="PS51819">
    <property type="entry name" value="VOC"/>
    <property type="match status" value="2"/>
</dbReference>
<dbReference type="CDD" id="cd07247">
    <property type="entry name" value="SgaA_N_like"/>
    <property type="match status" value="1"/>
</dbReference>
<evidence type="ECO:0000259" key="1">
    <source>
        <dbReference type="PROSITE" id="PS51819"/>
    </source>
</evidence>
<name>A0A4R4UAP9_9PSEU</name>
<evidence type="ECO:0000313" key="2">
    <source>
        <dbReference type="EMBL" id="TDC88597.1"/>
    </source>
</evidence>
<dbReference type="SUPFAM" id="SSF54593">
    <property type="entry name" value="Glyoxalase/Bleomycin resistance protein/Dihydroxybiphenyl dioxygenase"/>
    <property type="match status" value="1"/>
</dbReference>
<keyword evidence="3" id="KW-1185">Reference proteome</keyword>
<dbReference type="InterPro" id="IPR004360">
    <property type="entry name" value="Glyas_Fos-R_dOase_dom"/>
</dbReference>
<evidence type="ECO:0000313" key="3">
    <source>
        <dbReference type="Proteomes" id="UP000294744"/>
    </source>
</evidence>
<reference evidence="2 3" key="1">
    <citation type="submission" date="2019-03" db="EMBL/GenBank/DDBJ databases">
        <title>Draft genome sequences of novel Actinobacteria.</title>
        <authorList>
            <person name="Sahin N."/>
            <person name="Ay H."/>
            <person name="Saygin H."/>
        </authorList>
    </citation>
    <scope>NUCLEOTIDE SEQUENCE [LARGE SCALE GENOMIC DNA]</scope>
    <source>
        <strain evidence="2 3">16K404</strain>
    </source>
</reference>
<accession>A0A4R4UAP9</accession>